<dbReference type="GO" id="GO:0003677">
    <property type="term" value="F:DNA binding"/>
    <property type="evidence" value="ECO:0007669"/>
    <property type="project" value="UniProtKB-KW"/>
</dbReference>
<dbReference type="InterPro" id="IPR036388">
    <property type="entry name" value="WH-like_DNA-bd_sf"/>
</dbReference>
<reference evidence="5 6" key="1">
    <citation type="submission" date="2023-12" db="EMBL/GenBank/DDBJ databases">
        <title>Whole-genome sequencing of halo(alkali)philic microorganisms from hypersaline lakes.</title>
        <authorList>
            <person name="Sorokin D.Y."/>
            <person name="Merkel A.Y."/>
            <person name="Messina E."/>
            <person name="Yakimov M."/>
        </authorList>
    </citation>
    <scope>NUCLEOTIDE SEQUENCE [LARGE SCALE GENOMIC DNA]</scope>
    <source>
        <strain evidence="5 6">AB-CW1</strain>
    </source>
</reference>
<evidence type="ECO:0000313" key="5">
    <source>
        <dbReference type="EMBL" id="MEA5444476.1"/>
    </source>
</evidence>
<evidence type="ECO:0000256" key="4">
    <source>
        <dbReference type="ARBA" id="ARBA00023163"/>
    </source>
</evidence>
<dbReference type="AlphaFoldDB" id="A0AAP6MLV6"/>
<name>A0AAP6MLV6_9GAMM</name>
<comment type="caution">
    <text evidence="5">The sequence shown here is derived from an EMBL/GenBank/DDBJ whole genome shotgun (WGS) entry which is preliminary data.</text>
</comment>
<dbReference type="Gene3D" id="1.10.4040.10">
    <property type="entry name" value="Penicillinase repressor domain"/>
    <property type="match status" value="1"/>
</dbReference>
<keyword evidence="6" id="KW-1185">Reference proteome</keyword>
<dbReference type="InterPro" id="IPR005650">
    <property type="entry name" value="BlaI_family"/>
</dbReference>
<keyword evidence="3" id="KW-0238">DNA-binding</keyword>
<keyword evidence="2" id="KW-0805">Transcription regulation</keyword>
<dbReference type="GO" id="GO:0045892">
    <property type="term" value="P:negative regulation of DNA-templated transcription"/>
    <property type="evidence" value="ECO:0007669"/>
    <property type="project" value="InterPro"/>
</dbReference>
<dbReference type="EMBL" id="JAYGII010000002">
    <property type="protein sequence ID" value="MEA5444476.1"/>
    <property type="molecule type" value="Genomic_DNA"/>
</dbReference>
<dbReference type="RefSeq" id="WP_346049715.1">
    <property type="nucleotide sequence ID" value="NZ_JAYGII010000002.1"/>
</dbReference>
<accession>A0AAP6MLV6</accession>
<comment type="similarity">
    <text evidence="1">Belongs to the BlaI transcriptional regulatory family.</text>
</comment>
<keyword evidence="4" id="KW-0804">Transcription</keyword>
<evidence type="ECO:0000256" key="2">
    <source>
        <dbReference type="ARBA" id="ARBA00023015"/>
    </source>
</evidence>
<dbReference type="Pfam" id="PF03965">
    <property type="entry name" value="Penicillinase_R"/>
    <property type="match status" value="1"/>
</dbReference>
<dbReference type="Proteomes" id="UP001302316">
    <property type="component" value="Unassembled WGS sequence"/>
</dbReference>
<sequence>MHVSKPPTRSELKILQYLWDHGPSTVRAVYEAIGASSGLSYTTILKQMQIMNDKGLVTRETSSRAHLYEAVTGRDETQQDMLDDFMTRVYQGSASRMVLQALGMSRPASEEELEEIENMVRELRQRR</sequence>
<dbReference type="InterPro" id="IPR036390">
    <property type="entry name" value="WH_DNA-bd_sf"/>
</dbReference>
<dbReference type="Gene3D" id="1.10.10.10">
    <property type="entry name" value="Winged helix-like DNA-binding domain superfamily/Winged helix DNA-binding domain"/>
    <property type="match status" value="1"/>
</dbReference>
<gene>
    <name evidence="5" type="ORF">VCB98_01410</name>
</gene>
<evidence type="ECO:0000256" key="1">
    <source>
        <dbReference type="ARBA" id="ARBA00011046"/>
    </source>
</evidence>
<organism evidence="5 6">
    <name type="scientific">Natronospira elongata</name>
    <dbReference type="NCBI Taxonomy" id="3110268"/>
    <lineage>
        <taxon>Bacteria</taxon>
        <taxon>Pseudomonadati</taxon>
        <taxon>Pseudomonadota</taxon>
        <taxon>Gammaproteobacteria</taxon>
        <taxon>Natronospirales</taxon>
        <taxon>Natronospiraceae</taxon>
        <taxon>Natronospira</taxon>
    </lineage>
</organism>
<protein>
    <submittedName>
        <fullName evidence="5">BlaI/MecI/CopY family transcriptional regulator</fullName>
    </submittedName>
</protein>
<proteinExistence type="inferred from homology"/>
<evidence type="ECO:0000313" key="6">
    <source>
        <dbReference type="Proteomes" id="UP001302316"/>
    </source>
</evidence>
<dbReference type="SUPFAM" id="SSF46785">
    <property type="entry name" value="Winged helix' DNA-binding domain"/>
    <property type="match status" value="1"/>
</dbReference>
<evidence type="ECO:0000256" key="3">
    <source>
        <dbReference type="ARBA" id="ARBA00023125"/>
    </source>
</evidence>